<name>A0A9X4M4I3_9ACTN</name>
<feature type="domain" description="Mce/MlaD" evidence="2">
    <location>
        <begin position="37"/>
        <end position="111"/>
    </location>
</feature>
<reference evidence="4" key="1">
    <citation type="submission" date="2022-08" db="EMBL/GenBank/DDBJ databases">
        <title>Genome analysis of Corynebacteriales strain.</title>
        <authorList>
            <person name="Lee S.D."/>
        </authorList>
    </citation>
    <scope>NUCLEOTIDE SEQUENCE</scope>
    <source>
        <strain evidence="4">D3-21</strain>
    </source>
</reference>
<feature type="transmembrane region" description="Helical" evidence="1">
    <location>
        <begin position="6"/>
        <end position="25"/>
    </location>
</feature>
<keyword evidence="1" id="KW-0812">Transmembrane</keyword>
<evidence type="ECO:0000256" key="1">
    <source>
        <dbReference type="SAM" id="Phobius"/>
    </source>
</evidence>
<keyword evidence="1" id="KW-0472">Membrane</keyword>
<dbReference type="AlphaFoldDB" id="A0A9X4M4I3"/>
<dbReference type="EMBL" id="JANRHA010000018">
    <property type="protein sequence ID" value="MDG3016855.1"/>
    <property type="molecule type" value="Genomic_DNA"/>
</dbReference>
<accession>A0A9X4M4I3</accession>
<dbReference type="NCBIfam" id="TIGR00996">
    <property type="entry name" value="Mtu_fam_mce"/>
    <property type="match status" value="1"/>
</dbReference>
<evidence type="ECO:0000313" key="4">
    <source>
        <dbReference type="EMBL" id="MDG3016855.1"/>
    </source>
</evidence>
<dbReference type="InterPro" id="IPR003399">
    <property type="entry name" value="Mce/MlaD"/>
</dbReference>
<dbReference type="GO" id="GO:0005576">
    <property type="term" value="C:extracellular region"/>
    <property type="evidence" value="ECO:0007669"/>
    <property type="project" value="TreeGrafter"/>
</dbReference>
<feature type="domain" description="Mammalian cell entry C-terminal" evidence="3">
    <location>
        <begin position="115"/>
        <end position="254"/>
    </location>
</feature>
<dbReference type="Pfam" id="PF02470">
    <property type="entry name" value="MlaD"/>
    <property type="match status" value="1"/>
</dbReference>
<evidence type="ECO:0000259" key="2">
    <source>
        <dbReference type="Pfam" id="PF02470"/>
    </source>
</evidence>
<evidence type="ECO:0000259" key="3">
    <source>
        <dbReference type="Pfam" id="PF11887"/>
    </source>
</evidence>
<proteinExistence type="predicted"/>
<organism evidence="4 5">
    <name type="scientific">Speluncibacter jeojiensis</name>
    <dbReference type="NCBI Taxonomy" id="2710754"/>
    <lineage>
        <taxon>Bacteria</taxon>
        <taxon>Bacillati</taxon>
        <taxon>Actinomycetota</taxon>
        <taxon>Actinomycetes</taxon>
        <taxon>Mycobacteriales</taxon>
        <taxon>Speluncibacteraceae</taxon>
        <taxon>Speluncibacter</taxon>
    </lineage>
</organism>
<dbReference type="InterPro" id="IPR052336">
    <property type="entry name" value="MlaD_Phospholipid_Transporter"/>
</dbReference>
<dbReference type="RefSeq" id="WP_332520732.1">
    <property type="nucleotide sequence ID" value="NZ_JANRHA010000018.1"/>
</dbReference>
<protein>
    <submittedName>
        <fullName evidence="4">MCE family protein</fullName>
    </submittedName>
</protein>
<dbReference type="InterPro" id="IPR024516">
    <property type="entry name" value="Mce_C"/>
</dbReference>
<sequence>MTGRGAVRAGIIGVTLSALVVLAAMQFGRLWFVEHTLPYAAVFDDASGLASGDDVEVSGMVVGKVESMRVSGGRARVAFTVDEKVLLGADTSAKIETTSLLGKRSIVLDPGTTGTLTARSTIPLAHTRSAYSLTSALGDLTTDVRGMNLDTVSQSLDAVSSVLQAGAPQLAPALDGLKRISDTINTRNQALLTLLREANSVSKTLGARGSRVNALLVDGNDLVGELNTRKMALSQLISNVDAVAKQLSGVVHDNEAQMGPVLTKLNTVVSILQKNRDNISAGLDGLGTYAGTLADTVASGPYFYAYIQNLIPAQYSQPLMNAVFGLPPAPLPIPTIKGPK</sequence>
<dbReference type="Pfam" id="PF11887">
    <property type="entry name" value="Mce4_CUP1"/>
    <property type="match status" value="1"/>
</dbReference>
<dbReference type="Proteomes" id="UP001152755">
    <property type="component" value="Unassembled WGS sequence"/>
</dbReference>
<comment type="caution">
    <text evidence="4">The sequence shown here is derived from an EMBL/GenBank/DDBJ whole genome shotgun (WGS) entry which is preliminary data.</text>
</comment>
<dbReference type="PANTHER" id="PTHR33371:SF18">
    <property type="entry name" value="MCE-FAMILY PROTEIN MCE3C"/>
    <property type="match status" value="1"/>
</dbReference>
<gene>
    <name evidence="4" type="ORF">NVS88_20075</name>
</gene>
<keyword evidence="5" id="KW-1185">Reference proteome</keyword>
<dbReference type="PRINTS" id="PR01782">
    <property type="entry name" value="MCEVIRFACTOR"/>
</dbReference>
<evidence type="ECO:0000313" key="5">
    <source>
        <dbReference type="Proteomes" id="UP001152755"/>
    </source>
</evidence>
<keyword evidence="1" id="KW-1133">Transmembrane helix</keyword>
<dbReference type="InterPro" id="IPR005693">
    <property type="entry name" value="Mce"/>
</dbReference>
<dbReference type="PANTHER" id="PTHR33371">
    <property type="entry name" value="INTERMEMBRANE PHOSPHOLIPID TRANSPORT SYSTEM BINDING PROTEIN MLAD-RELATED"/>
    <property type="match status" value="1"/>
</dbReference>